<organism evidence="1">
    <name type="scientific">uncultured Sulfurovum sp</name>
    <dbReference type="NCBI Taxonomy" id="269237"/>
    <lineage>
        <taxon>Bacteria</taxon>
        <taxon>Pseudomonadati</taxon>
        <taxon>Campylobacterota</taxon>
        <taxon>Epsilonproteobacteria</taxon>
        <taxon>Campylobacterales</taxon>
        <taxon>Sulfurovaceae</taxon>
        <taxon>Sulfurovum</taxon>
        <taxon>environmental samples</taxon>
    </lineage>
</organism>
<dbReference type="EMBL" id="CACVAZ010000033">
    <property type="protein sequence ID" value="CAA6806614.1"/>
    <property type="molecule type" value="Genomic_DNA"/>
</dbReference>
<reference evidence="1" key="1">
    <citation type="submission" date="2020-01" db="EMBL/GenBank/DDBJ databases">
        <authorList>
            <person name="Meier V. D."/>
            <person name="Meier V D."/>
        </authorList>
    </citation>
    <scope>NUCLEOTIDE SEQUENCE</scope>
    <source>
        <strain evidence="1">HLG_WM_MAG_02</strain>
    </source>
</reference>
<evidence type="ECO:0008006" key="2">
    <source>
        <dbReference type="Google" id="ProtNLM"/>
    </source>
</evidence>
<protein>
    <recommendedName>
        <fullName evidence="2">Phage terminase small subunit</fullName>
    </recommendedName>
</protein>
<sequence length="195" mass="21957">MAHDKTKQIEIRAFYESHNLSYVKVAEHFVTTGYEISAKTIEGWGSKEKWVKNRYSSLSDALNNLLDNKVIDLIPEEAKTLIKDKISKENGVLEPDVLDAMAETISTELTYQILNKRALSKEIALNLSNSKIFATNSKSIQANAIYHDMLIKTFGILNGKDEKMPLPNPNTEIKLSKPLSEMTLEELNALEDENG</sequence>
<evidence type="ECO:0000313" key="1">
    <source>
        <dbReference type="EMBL" id="CAA6806614.1"/>
    </source>
</evidence>
<name>A0A6S6SE10_9BACT</name>
<proteinExistence type="predicted"/>
<dbReference type="AlphaFoldDB" id="A0A6S6SE10"/>
<accession>A0A6S6SE10</accession>
<gene>
    <name evidence="1" type="ORF">HELGO_WM12443</name>
</gene>